<dbReference type="InterPro" id="IPR004556">
    <property type="entry name" value="HemK-like"/>
</dbReference>
<dbReference type="GO" id="GO:0003676">
    <property type="term" value="F:nucleic acid binding"/>
    <property type="evidence" value="ECO:0007669"/>
    <property type="project" value="InterPro"/>
</dbReference>
<dbReference type="InterPro" id="IPR002052">
    <property type="entry name" value="DNA_methylase_N6_adenine_CS"/>
</dbReference>
<feature type="binding site" evidence="5">
    <location>
        <position position="186"/>
    </location>
    <ligand>
        <name>S-adenosyl-L-methionine</name>
        <dbReference type="ChEBI" id="CHEBI:59789"/>
    </ligand>
</feature>
<dbReference type="KEGG" id="haa:A5892_08355"/>
<keyword evidence="1 5" id="KW-0489">Methyltransferase</keyword>
<dbReference type="NCBIfam" id="TIGR03534">
    <property type="entry name" value="RF_mod_PrmC"/>
    <property type="match status" value="1"/>
</dbReference>
<dbReference type="PANTHER" id="PTHR18895:SF74">
    <property type="entry name" value="MTRF1L RELEASE FACTOR GLUTAMINE METHYLTRANSFERASE"/>
    <property type="match status" value="1"/>
</dbReference>
<comment type="similarity">
    <text evidence="5">Belongs to the protein N5-glutamine methyltransferase family. PrmC subfamily.</text>
</comment>
<dbReference type="Gene3D" id="1.10.8.10">
    <property type="entry name" value="DNA helicase RuvA subunit, C-terminal domain"/>
    <property type="match status" value="1"/>
</dbReference>
<dbReference type="Proteomes" id="UP000077875">
    <property type="component" value="Chromosome"/>
</dbReference>
<sequence length="285" mass="30790">MTLDAALREAAGRLSGASATPRLDAELLLAQLLGKPRSWLYAWGDRALEPAIGATFEALIERRRAGEPVAYLVGYREFHGLELEVGPATLIPRPDTECLVDLALSLAEQEQGDALDLGTGSGAIALAFARARPGWRVVACDRIEEALALARRNAERLSIDNLEFVHSDWFSAPGFASRRFGLILSNPPYIAEDDHHLALGDLRFEPRSALVAADGGLADLRRIIMDAFHHLLPGGWLLLEHGMAQGGAVRDLLMAAGFERVATHPDLGGRERVSLGRRACPAPGE</sequence>
<dbReference type="STRING" id="376489.A5892_08355"/>
<dbReference type="GO" id="GO:0102559">
    <property type="term" value="F:peptide chain release factor N(5)-glutamine methyltransferase activity"/>
    <property type="evidence" value="ECO:0007669"/>
    <property type="project" value="UniProtKB-EC"/>
</dbReference>
<dbReference type="InterPro" id="IPR040758">
    <property type="entry name" value="PrmC_N"/>
</dbReference>
<dbReference type="InterPro" id="IPR050320">
    <property type="entry name" value="N5-glutamine_MTase"/>
</dbReference>
<dbReference type="EMBL" id="CP015243">
    <property type="protein sequence ID" value="ANF57474.1"/>
    <property type="molecule type" value="Genomic_DNA"/>
</dbReference>
<feature type="domain" description="Release factor glutamine methyltransferase N-terminal" evidence="7">
    <location>
        <begin position="6"/>
        <end position="74"/>
    </location>
</feature>
<dbReference type="InterPro" id="IPR019874">
    <property type="entry name" value="RF_methyltr_PrmC"/>
</dbReference>
<evidence type="ECO:0000313" key="9">
    <source>
        <dbReference type="Proteomes" id="UP000077875"/>
    </source>
</evidence>
<evidence type="ECO:0000256" key="4">
    <source>
        <dbReference type="ARBA" id="ARBA00048391"/>
    </source>
</evidence>
<dbReference type="Gene3D" id="3.40.50.150">
    <property type="entry name" value="Vaccinia Virus protein VP39"/>
    <property type="match status" value="1"/>
</dbReference>
<evidence type="ECO:0000256" key="3">
    <source>
        <dbReference type="ARBA" id="ARBA00022691"/>
    </source>
</evidence>
<dbReference type="HAMAP" id="MF_02126">
    <property type="entry name" value="RF_methyltr_PrmC"/>
    <property type="match status" value="1"/>
</dbReference>
<name>A0A172YE23_9GAMM</name>
<proteinExistence type="inferred from homology"/>
<feature type="domain" description="Methyltransferase small" evidence="6">
    <location>
        <begin position="105"/>
        <end position="199"/>
    </location>
</feature>
<protein>
    <recommendedName>
        <fullName evidence="5">Release factor glutamine methyltransferase</fullName>
        <shortName evidence="5">RF MTase</shortName>
        <ecNumber evidence="5">2.1.1.297</ecNumber>
    </recommendedName>
    <alternativeName>
        <fullName evidence="5">N5-glutamine methyltransferase PrmC</fullName>
    </alternativeName>
    <alternativeName>
        <fullName evidence="5">Protein-(glutamine-N5) MTase PrmC</fullName>
    </alternativeName>
    <alternativeName>
        <fullName evidence="5">Protein-glutamine N-methyltransferase PrmC</fullName>
    </alternativeName>
</protein>
<evidence type="ECO:0000256" key="2">
    <source>
        <dbReference type="ARBA" id="ARBA00022679"/>
    </source>
</evidence>
<feature type="binding site" evidence="5">
    <location>
        <begin position="186"/>
        <end position="189"/>
    </location>
    <ligand>
        <name>substrate</name>
    </ligand>
</feature>
<evidence type="ECO:0000259" key="7">
    <source>
        <dbReference type="Pfam" id="PF17827"/>
    </source>
</evidence>
<reference evidence="8 9" key="1">
    <citation type="submission" date="2016-04" db="EMBL/GenBank/DDBJ databases">
        <title>Complete Genome Sequence of Halotalea alkalilenta IHB B 13600.</title>
        <authorList>
            <person name="Swarnkar M.K."/>
            <person name="Sharma A."/>
            <person name="Kaushal K."/>
            <person name="Soni R."/>
            <person name="Rana S."/>
            <person name="Singh A.K."/>
            <person name="Gulati A."/>
        </authorList>
    </citation>
    <scope>NUCLEOTIDE SEQUENCE [LARGE SCALE GENOMIC DNA]</scope>
    <source>
        <strain evidence="8 9">IHB B 13600</strain>
    </source>
</reference>
<dbReference type="InterPro" id="IPR029063">
    <property type="entry name" value="SAM-dependent_MTases_sf"/>
</dbReference>
<evidence type="ECO:0000256" key="5">
    <source>
        <dbReference type="HAMAP-Rule" id="MF_02126"/>
    </source>
</evidence>
<dbReference type="InterPro" id="IPR007848">
    <property type="entry name" value="Small_mtfrase_dom"/>
</dbReference>
<feature type="binding site" evidence="5">
    <location>
        <position position="169"/>
    </location>
    <ligand>
        <name>S-adenosyl-L-methionine</name>
        <dbReference type="ChEBI" id="CHEBI:59789"/>
    </ligand>
</feature>
<keyword evidence="3 5" id="KW-0949">S-adenosyl-L-methionine</keyword>
<feature type="binding site" evidence="5">
    <location>
        <begin position="118"/>
        <end position="122"/>
    </location>
    <ligand>
        <name>S-adenosyl-L-methionine</name>
        <dbReference type="ChEBI" id="CHEBI:59789"/>
    </ligand>
</feature>
<dbReference type="SUPFAM" id="SSF53335">
    <property type="entry name" value="S-adenosyl-L-methionine-dependent methyltransferases"/>
    <property type="match status" value="1"/>
</dbReference>
<dbReference type="CDD" id="cd02440">
    <property type="entry name" value="AdoMet_MTases"/>
    <property type="match status" value="1"/>
</dbReference>
<comment type="function">
    <text evidence="5">Methylates the class 1 translation termination release factors RF1/PrfA and RF2/PrfB on the glutamine residue of the universally conserved GGQ motif.</text>
</comment>
<evidence type="ECO:0000313" key="8">
    <source>
        <dbReference type="EMBL" id="ANF57474.1"/>
    </source>
</evidence>
<accession>A0A172YE23</accession>
<keyword evidence="9" id="KW-1185">Reference proteome</keyword>
<dbReference type="AlphaFoldDB" id="A0A172YE23"/>
<dbReference type="FunFam" id="3.40.50.150:FF:000053">
    <property type="entry name" value="Release factor glutamine methyltransferase"/>
    <property type="match status" value="1"/>
</dbReference>
<dbReference type="EC" id="2.1.1.297" evidence="5"/>
<dbReference type="Pfam" id="PF17827">
    <property type="entry name" value="PrmC_N"/>
    <property type="match status" value="1"/>
</dbReference>
<evidence type="ECO:0000256" key="1">
    <source>
        <dbReference type="ARBA" id="ARBA00022603"/>
    </source>
</evidence>
<dbReference type="NCBIfam" id="TIGR00536">
    <property type="entry name" value="hemK_fam"/>
    <property type="match status" value="1"/>
</dbReference>
<keyword evidence="2 5" id="KW-0808">Transferase</keyword>
<feature type="binding site" evidence="5">
    <location>
        <position position="141"/>
    </location>
    <ligand>
        <name>S-adenosyl-L-methionine</name>
        <dbReference type="ChEBI" id="CHEBI:59789"/>
    </ligand>
</feature>
<dbReference type="PROSITE" id="PS00092">
    <property type="entry name" value="N6_MTASE"/>
    <property type="match status" value="1"/>
</dbReference>
<evidence type="ECO:0000259" key="6">
    <source>
        <dbReference type="Pfam" id="PF05175"/>
    </source>
</evidence>
<dbReference type="PANTHER" id="PTHR18895">
    <property type="entry name" value="HEMK METHYLTRANSFERASE"/>
    <property type="match status" value="1"/>
</dbReference>
<dbReference type="RefSeq" id="WP_064122421.1">
    <property type="nucleotide sequence ID" value="NZ_CP015243.1"/>
</dbReference>
<organism evidence="8 9">
    <name type="scientific">Halotalea alkalilenta</name>
    <dbReference type="NCBI Taxonomy" id="376489"/>
    <lineage>
        <taxon>Bacteria</taxon>
        <taxon>Pseudomonadati</taxon>
        <taxon>Pseudomonadota</taxon>
        <taxon>Gammaproteobacteria</taxon>
        <taxon>Oceanospirillales</taxon>
        <taxon>Halomonadaceae</taxon>
        <taxon>Halotalea</taxon>
    </lineage>
</organism>
<comment type="catalytic activity">
    <reaction evidence="4 5">
        <text>L-glutaminyl-[peptide chain release factor] + S-adenosyl-L-methionine = N(5)-methyl-L-glutaminyl-[peptide chain release factor] + S-adenosyl-L-homocysteine + H(+)</text>
        <dbReference type="Rhea" id="RHEA:42896"/>
        <dbReference type="Rhea" id="RHEA-COMP:10271"/>
        <dbReference type="Rhea" id="RHEA-COMP:10272"/>
        <dbReference type="ChEBI" id="CHEBI:15378"/>
        <dbReference type="ChEBI" id="CHEBI:30011"/>
        <dbReference type="ChEBI" id="CHEBI:57856"/>
        <dbReference type="ChEBI" id="CHEBI:59789"/>
        <dbReference type="ChEBI" id="CHEBI:61891"/>
        <dbReference type="EC" id="2.1.1.297"/>
    </reaction>
</comment>
<gene>
    <name evidence="5" type="primary">prmC</name>
    <name evidence="8" type="ORF">A5892_08355</name>
</gene>
<dbReference type="Pfam" id="PF05175">
    <property type="entry name" value="MTS"/>
    <property type="match status" value="1"/>
</dbReference>
<dbReference type="GO" id="GO:0032259">
    <property type="term" value="P:methylation"/>
    <property type="evidence" value="ECO:0007669"/>
    <property type="project" value="UniProtKB-KW"/>
</dbReference>